<comment type="cofactor">
    <cofactor evidence="1">
        <name>(6R)-5,10-methylene-5,6,7,8-tetrahydrofolate</name>
        <dbReference type="ChEBI" id="CHEBI:15636"/>
    </cofactor>
</comment>
<evidence type="ECO:0000256" key="5">
    <source>
        <dbReference type="PIRSR" id="PIRSR602081-1"/>
    </source>
</evidence>
<dbReference type="InterPro" id="IPR006050">
    <property type="entry name" value="DNA_photolyase_N"/>
</dbReference>
<protein>
    <submittedName>
        <fullName evidence="9">Deoxyribodipyrimidine photo-lyase</fullName>
    </submittedName>
</protein>
<feature type="binding site" evidence="5">
    <location>
        <begin position="235"/>
        <end position="239"/>
    </location>
    <ligand>
        <name>FAD</name>
        <dbReference type="ChEBI" id="CHEBI:57692"/>
    </ligand>
</feature>
<feature type="binding site" evidence="5">
    <location>
        <position position="223"/>
    </location>
    <ligand>
        <name>FAD</name>
        <dbReference type="ChEBI" id="CHEBI:57692"/>
    </ligand>
</feature>
<dbReference type="Gene3D" id="3.40.50.620">
    <property type="entry name" value="HUPs"/>
    <property type="match status" value="1"/>
</dbReference>
<dbReference type="PROSITE" id="PS00394">
    <property type="entry name" value="DNA_PHOTOLYASES_1_1"/>
    <property type="match status" value="1"/>
</dbReference>
<feature type="binding site" evidence="5">
    <location>
        <begin position="370"/>
        <end position="372"/>
    </location>
    <ligand>
        <name>FAD</name>
        <dbReference type="ChEBI" id="CHEBI:57692"/>
    </ligand>
</feature>
<comment type="similarity">
    <text evidence="7">Belongs to the DNA photolyase family.</text>
</comment>
<feature type="binding site" evidence="5">
    <location>
        <position position="270"/>
    </location>
    <ligand>
        <name>FAD</name>
        <dbReference type="ChEBI" id="CHEBI:57692"/>
    </ligand>
</feature>
<feature type="site" description="Electron transfer via tryptophanyl radical" evidence="6">
    <location>
        <position position="380"/>
    </location>
</feature>
<comment type="cofactor">
    <cofactor evidence="5">
        <name>FAD</name>
        <dbReference type="ChEBI" id="CHEBI:57692"/>
    </cofactor>
    <text evidence="5">Binds 1 FAD per subunit.</text>
</comment>
<dbReference type="Gene3D" id="1.25.40.80">
    <property type="match status" value="1"/>
</dbReference>
<dbReference type="InterPro" id="IPR036134">
    <property type="entry name" value="Crypto/Photolyase_FAD-like_sf"/>
</dbReference>
<dbReference type="SUPFAM" id="SSF48173">
    <property type="entry name" value="Cryptochrome/photolyase FAD-binding domain"/>
    <property type="match status" value="1"/>
</dbReference>
<reference evidence="9 10" key="1">
    <citation type="journal article" date="2014" name="Int. J. Syst. Evol. Microbiol.">
        <title>Complete genome sequence of Corynebacterium casei LMG S-19264T (=DSM 44701T), isolated from a smear-ripened cheese.</title>
        <authorList>
            <consortium name="US DOE Joint Genome Institute (JGI-PGF)"/>
            <person name="Walter F."/>
            <person name="Albersmeier A."/>
            <person name="Kalinowski J."/>
            <person name="Ruckert C."/>
        </authorList>
    </citation>
    <scope>NUCLEOTIDE SEQUENCE [LARGE SCALE GENOMIC DNA]</scope>
    <source>
        <strain evidence="9 10">CGMCC 1.7029</strain>
    </source>
</reference>
<dbReference type="Pfam" id="PF00875">
    <property type="entry name" value="DNA_photolyase"/>
    <property type="match status" value="1"/>
</dbReference>
<dbReference type="Proteomes" id="UP000598196">
    <property type="component" value="Unassembled WGS sequence"/>
</dbReference>
<proteinExistence type="inferred from homology"/>
<dbReference type="GO" id="GO:0003904">
    <property type="term" value="F:deoxyribodipyrimidine photo-lyase activity"/>
    <property type="evidence" value="ECO:0007669"/>
    <property type="project" value="TreeGrafter"/>
</dbReference>
<evidence type="ECO:0000313" key="10">
    <source>
        <dbReference type="Proteomes" id="UP000598196"/>
    </source>
</evidence>
<dbReference type="PANTHER" id="PTHR11455:SF9">
    <property type="entry name" value="CRYPTOCHROME CIRCADIAN CLOCK 5 ISOFORM X1"/>
    <property type="match status" value="1"/>
</dbReference>
<dbReference type="GO" id="GO:0003677">
    <property type="term" value="F:DNA binding"/>
    <property type="evidence" value="ECO:0007669"/>
    <property type="project" value="TreeGrafter"/>
</dbReference>
<dbReference type="EMBL" id="BMLP01000001">
    <property type="protein sequence ID" value="GGO28474.1"/>
    <property type="molecule type" value="Genomic_DNA"/>
</dbReference>
<name>A0A917YIR0_9RHOB</name>
<dbReference type="InterPro" id="IPR014729">
    <property type="entry name" value="Rossmann-like_a/b/a_fold"/>
</dbReference>
<sequence>MSAQPLLVWFRRDLRLNDHPMLTAAVQEGRPLIPVFILDPETEEIGAAAKWRLGLALAAFAESLGAMGQRLVLRRGPALETLRALISESNATGVYWTRAYDPASRARDSAIKEALRAEGIEAQSHPGFTLHEPWQVETGQGGCYRVYSPFWRAVKDRPVAAPLPAPARLLIPAAWPRSDKLDDWRLGAAMRRGAAVCAPYQHVGEPAAQDRLAAFLDQKVAGYRAARDLMGEDATSGLSENLTYGEISPRTIWHAGFRAMQQGAAGAEHFLKELVWREFAWHLLYHFPTLADQNWREGWDAFPWRGDNEDAERWRRGLTGEPLVDAAMRQMYVTGTMHNRARMIAASYLTKHLMTDWRVGLRWFADCLTDWDPAANAMGWQWVAGCGPDAAPYFRIFNPAGQADKFDVDARYRRRFVAELSRTPEPEAIAYFRAVPKRWGLDPAQPYPAPLISLDAGRRRALEAYEQRNA</sequence>
<dbReference type="GO" id="GO:0006950">
    <property type="term" value="P:response to stress"/>
    <property type="evidence" value="ECO:0007669"/>
    <property type="project" value="UniProtKB-ARBA"/>
</dbReference>
<evidence type="ECO:0000313" key="9">
    <source>
        <dbReference type="EMBL" id="GGO28474.1"/>
    </source>
</evidence>
<keyword evidence="2 5" id="KW-0285">Flavoprotein</keyword>
<dbReference type="InterPro" id="IPR036155">
    <property type="entry name" value="Crypto/Photolyase_N_sf"/>
</dbReference>
<dbReference type="PANTHER" id="PTHR11455">
    <property type="entry name" value="CRYPTOCHROME"/>
    <property type="match status" value="1"/>
</dbReference>
<dbReference type="GO" id="GO:0006139">
    <property type="term" value="P:nucleobase-containing compound metabolic process"/>
    <property type="evidence" value="ECO:0007669"/>
    <property type="project" value="UniProtKB-ARBA"/>
</dbReference>
<dbReference type="Pfam" id="PF03441">
    <property type="entry name" value="FAD_binding_7"/>
    <property type="match status" value="1"/>
</dbReference>
<evidence type="ECO:0000259" key="8">
    <source>
        <dbReference type="PROSITE" id="PS51645"/>
    </source>
</evidence>
<evidence type="ECO:0000256" key="4">
    <source>
        <dbReference type="ARBA" id="ARBA00022991"/>
    </source>
</evidence>
<evidence type="ECO:0000256" key="2">
    <source>
        <dbReference type="ARBA" id="ARBA00022630"/>
    </source>
</evidence>
<organism evidence="9 10">
    <name type="scientific">Gemmobacter aquaticus</name>
    <dbReference type="NCBI Taxonomy" id="490185"/>
    <lineage>
        <taxon>Bacteria</taxon>
        <taxon>Pseudomonadati</taxon>
        <taxon>Pseudomonadota</taxon>
        <taxon>Alphaproteobacteria</taxon>
        <taxon>Rhodobacterales</taxon>
        <taxon>Paracoccaceae</taxon>
        <taxon>Gemmobacter</taxon>
    </lineage>
</organism>
<dbReference type="InterPro" id="IPR002081">
    <property type="entry name" value="Cryptochrome/DNA_photolyase_1"/>
</dbReference>
<dbReference type="PRINTS" id="PR00147">
    <property type="entry name" value="DNAPHOTLYASE"/>
</dbReference>
<evidence type="ECO:0000256" key="3">
    <source>
        <dbReference type="ARBA" id="ARBA00022827"/>
    </source>
</evidence>
<accession>A0A917YIR0</accession>
<dbReference type="GO" id="GO:0071949">
    <property type="term" value="F:FAD binding"/>
    <property type="evidence" value="ECO:0007669"/>
    <property type="project" value="TreeGrafter"/>
</dbReference>
<feature type="domain" description="Photolyase/cryptochrome alpha/beta" evidence="8">
    <location>
        <begin position="4"/>
        <end position="130"/>
    </location>
</feature>
<evidence type="ECO:0000256" key="1">
    <source>
        <dbReference type="ARBA" id="ARBA00001932"/>
    </source>
</evidence>
<keyword evidence="3 5" id="KW-0274">FAD</keyword>
<dbReference type="InterPro" id="IPR005101">
    <property type="entry name" value="Cryptochr/Photolyase_FAD-bd"/>
</dbReference>
<feature type="site" description="Electron transfer via tryptophanyl radical" evidence="6">
    <location>
        <position position="357"/>
    </location>
</feature>
<dbReference type="InterPro" id="IPR018394">
    <property type="entry name" value="DNA_photolyase_1_CS_C"/>
</dbReference>
<dbReference type="OrthoDB" id="9772484at2"/>
<comment type="caution">
    <text evidence="9">The sequence shown here is derived from an EMBL/GenBank/DDBJ whole genome shotgun (WGS) entry which is preliminary data.</text>
</comment>
<dbReference type="SUPFAM" id="SSF52425">
    <property type="entry name" value="Cryptochrome/photolyase, N-terminal domain"/>
    <property type="match status" value="1"/>
</dbReference>
<evidence type="ECO:0000256" key="6">
    <source>
        <dbReference type="PIRSR" id="PIRSR602081-2"/>
    </source>
</evidence>
<dbReference type="Gene3D" id="1.10.579.10">
    <property type="entry name" value="DNA Cyclobutane Dipyrimidine Photolyase, subunit A, domain 3"/>
    <property type="match status" value="1"/>
</dbReference>
<feature type="site" description="Electron transfer via tryptophanyl radical" evidence="6">
    <location>
        <position position="304"/>
    </location>
</feature>
<evidence type="ECO:0000256" key="7">
    <source>
        <dbReference type="RuleBase" id="RU004182"/>
    </source>
</evidence>
<keyword evidence="10" id="KW-1185">Reference proteome</keyword>
<dbReference type="PROSITE" id="PS51645">
    <property type="entry name" value="PHR_CRY_ALPHA_BETA"/>
    <property type="match status" value="1"/>
</dbReference>
<gene>
    <name evidence="9" type="ORF">GCM10010991_11360</name>
</gene>
<keyword evidence="4 7" id="KW-0157">Chromophore</keyword>
<dbReference type="AlphaFoldDB" id="A0A917YIR0"/>